<dbReference type="InterPro" id="IPR028087">
    <property type="entry name" value="Tad_N"/>
</dbReference>
<keyword evidence="1" id="KW-1133">Transmembrane helix</keyword>
<evidence type="ECO:0000256" key="1">
    <source>
        <dbReference type="SAM" id="Phobius"/>
    </source>
</evidence>
<proteinExistence type="predicted"/>
<organism evidence="3 4">
    <name type="scientific">Neorhizobium alkalisoli</name>
    <dbReference type="NCBI Taxonomy" id="528178"/>
    <lineage>
        <taxon>Bacteria</taxon>
        <taxon>Pseudomonadati</taxon>
        <taxon>Pseudomonadota</taxon>
        <taxon>Alphaproteobacteria</taxon>
        <taxon>Hyphomicrobiales</taxon>
        <taxon>Rhizobiaceae</taxon>
        <taxon>Rhizobium/Agrobacterium group</taxon>
        <taxon>Neorhizobium</taxon>
    </lineage>
</organism>
<comment type="caution">
    <text evidence="3">The sequence shown here is derived from an EMBL/GenBank/DDBJ whole genome shotgun (WGS) entry which is preliminary data.</text>
</comment>
<name>A0A561QNI9_9HYPH</name>
<feature type="domain" description="Putative Flp pilus-assembly TadG-like N-terminal" evidence="2">
    <location>
        <begin position="20"/>
        <end position="66"/>
    </location>
</feature>
<keyword evidence="1" id="KW-0812">Transmembrane</keyword>
<protein>
    <submittedName>
        <fullName evidence="3">Flp pilus assembly protein TadG</fullName>
    </submittedName>
</protein>
<dbReference type="EMBL" id="VIWP01000005">
    <property type="protein sequence ID" value="TWF51961.1"/>
    <property type="molecule type" value="Genomic_DNA"/>
</dbReference>
<sequence length="319" mass="34051">MTILQRLRDTASRLVANRDGNFALMTALLSIPLVYAAGSAIDFSTAYGQKTGMQDIADAAALAGGRVYDGTNSAAAITAAQNFLKGYKDKLPDGATYQVTMSDQNVNVTVSAKSVNSFMQVAGITTLDVGVASQSIAPLKPKTIDFTPTQAQGWYYKKVSIMVVRPNTTNEEVVGTVIYQPLTHNNGGQGTMTVSPTGTINLGKYSKLVLQMEIKNDGCAVGYKATITGSAVTCDKNGNAAYSKYDLTLRTDNPDTSYYLFVDGTQLAKGVTSPLDGILVCGKTSSHAWEDGGGWDRQDFFYTVKTTCAPDGEFVRLTQ</sequence>
<dbReference type="AlphaFoldDB" id="A0A561QNI9"/>
<dbReference type="RefSeq" id="WP_145639445.1">
    <property type="nucleotide sequence ID" value="NZ_VIWP01000005.1"/>
</dbReference>
<feature type="transmembrane region" description="Helical" evidence="1">
    <location>
        <begin position="21"/>
        <end position="41"/>
    </location>
</feature>
<dbReference type="Proteomes" id="UP000320653">
    <property type="component" value="Unassembled WGS sequence"/>
</dbReference>
<accession>A0A561QNI9</accession>
<gene>
    <name evidence="3" type="ORF">FHW37_10559</name>
</gene>
<keyword evidence="4" id="KW-1185">Reference proteome</keyword>
<keyword evidence="1" id="KW-0472">Membrane</keyword>
<dbReference type="OrthoDB" id="8076371at2"/>
<evidence type="ECO:0000259" key="2">
    <source>
        <dbReference type="Pfam" id="PF13400"/>
    </source>
</evidence>
<evidence type="ECO:0000313" key="4">
    <source>
        <dbReference type="Proteomes" id="UP000320653"/>
    </source>
</evidence>
<evidence type="ECO:0000313" key="3">
    <source>
        <dbReference type="EMBL" id="TWF51961.1"/>
    </source>
</evidence>
<reference evidence="3 4" key="1">
    <citation type="submission" date="2019-06" db="EMBL/GenBank/DDBJ databases">
        <title>Sorghum-associated microbial communities from plants grown in Nebraska, USA.</title>
        <authorList>
            <person name="Schachtman D."/>
        </authorList>
    </citation>
    <scope>NUCLEOTIDE SEQUENCE [LARGE SCALE GENOMIC DNA]</scope>
    <source>
        <strain evidence="3 4">1225</strain>
    </source>
</reference>
<dbReference type="Pfam" id="PF13400">
    <property type="entry name" value="Tad"/>
    <property type="match status" value="1"/>
</dbReference>